<keyword evidence="1" id="KW-0946">Virion</keyword>
<dbReference type="AlphaFoldDB" id="A0A699L377"/>
<feature type="non-terminal residue" evidence="1">
    <location>
        <position position="122"/>
    </location>
</feature>
<dbReference type="Gene3D" id="3.90.1300.10">
    <property type="entry name" value="Amidase signature (AS) domain"/>
    <property type="match status" value="1"/>
</dbReference>
<reference evidence="1" key="1">
    <citation type="journal article" date="2019" name="Sci. Rep.">
        <title>Draft genome of Tanacetum cinerariifolium, the natural source of mosquito coil.</title>
        <authorList>
            <person name="Yamashiro T."/>
            <person name="Shiraishi A."/>
            <person name="Satake H."/>
            <person name="Nakayama K."/>
        </authorList>
    </citation>
    <scope>NUCLEOTIDE SEQUENCE</scope>
</reference>
<dbReference type="SUPFAM" id="SSF75304">
    <property type="entry name" value="Amidase signature (AS) enzymes"/>
    <property type="match status" value="1"/>
</dbReference>
<keyword evidence="1" id="KW-0261">Viral envelope protein</keyword>
<evidence type="ECO:0000313" key="1">
    <source>
        <dbReference type="EMBL" id="GFB24142.1"/>
    </source>
</evidence>
<gene>
    <name evidence="1" type="ORF">Tci_696113</name>
</gene>
<protein>
    <submittedName>
        <fullName evidence="1">Outer envelope protein 64, mitochondrial</fullName>
    </submittedName>
</protein>
<dbReference type="PANTHER" id="PTHR46310">
    <property type="entry name" value="AMIDASE 1"/>
    <property type="match status" value="1"/>
</dbReference>
<dbReference type="EMBL" id="BKCJ010583276">
    <property type="protein sequence ID" value="GFB24142.1"/>
    <property type="molecule type" value="Genomic_DNA"/>
</dbReference>
<proteinExistence type="predicted"/>
<dbReference type="InterPro" id="IPR036928">
    <property type="entry name" value="AS_sf"/>
</dbReference>
<comment type="caution">
    <text evidence="1">The sequence shown here is derived from an EMBL/GenBank/DDBJ whole genome shotgun (WGS) entry which is preliminary data.</text>
</comment>
<sequence length="122" mass="13235">MPTDTCPDTQDDGILVVPTVADTPIKLKSKKAMLSEFHDRAFPLLSIATMSGCCQVTVPFGKHEDCPVGVSFIAFHGYDKFLLDTILDMYQSLQAQVSAVTSLPPSLDLNGNMDASELLKTK</sequence>
<name>A0A699L377_TANCI</name>
<dbReference type="PANTHER" id="PTHR46310:SF4">
    <property type="entry name" value="OUTER ENVELOPE PROTEIN 64, MITOCHONDRIAL"/>
    <property type="match status" value="1"/>
</dbReference>
<organism evidence="1">
    <name type="scientific">Tanacetum cinerariifolium</name>
    <name type="common">Dalmatian daisy</name>
    <name type="synonym">Chrysanthemum cinerariifolium</name>
    <dbReference type="NCBI Taxonomy" id="118510"/>
    <lineage>
        <taxon>Eukaryota</taxon>
        <taxon>Viridiplantae</taxon>
        <taxon>Streptophyta</taxon>
        <taxon>Embryophyta</taxon>
        <taxon>Tracheophyta</taxon>
        <taxon>Spermatophyta</taxon>
        <taxon>Magnoliopsida</taxon>
        <taxon>eudicotyledons</taxon>
        <taxon>Gunneridae</taxon>
        <taxon>Pentapetalae</taxon>
        <taxon>asterids</taxon>
        <taxon>campanulids</taxon>
        <taxon>Asterales</taxon>
        <taxon>Asteraceae</taxon>
        <taxon>Asteroideae</taxon>
        <taxon>Anthemideae</taxon>
        <taxon>Anthemidinae</taxon>
        <taxon>Tanacetum</taxon>
    </lineage>
</organism>
<accession>A0A699L377</accession>